<gene>
    <name evidence="4" type="ORF">ACFL27_18215</name>
</gene>
<reference evidence="4 5" key="1">
    <citation type="submission" date="2024-09" db="EMBL/GenBank/DDBJ databases">
        <title>Laminarin stimulates single cell rates of sulfate reduction while oxygen inhibits transcriptomic activity in coastal marine sediment.</title>
        <authorList>
            <person name="Lindsay M."/>
            <person name="Orcutt B."/>
            <person name="Emerson D."/>
            <person name="Stepanauskas R."/>
            <person name="D'Angelo T."/>
        </authorList>
    </citation>
    <scope>NUCLEOTIDE SEQUENCE [LARGE SCALE GENOMIC DNA]</scope>
    <source>
        <strain evidence="4">SAG AM-311-K15</strain>
    </source>
</reference>
<comment type="caution">
    <text evidence="4">The sequence shown here is derived from an EMBL/GenBank/DDBJ whole genome shotgun (WGS) entry which is preliminary data.</text>
</comment>
<accession>A0ABV6Z1E1</accession>
<evidence type="ECO:0000256" key="2">
    <source>
        <dbReference type="ARBA" id="ARBA00023125"/>
    </source>
</evidence>
<dbReference type="InterPro" id="IPR010992">
    <property type="entry name" value="IHF-like_DNA-bd_dom_sf"/>
</dbReference>
<proteinExistence type="inferred from homology"/>
<sequence>HSSVCPNIGGITGALKGGDKVTFVGFGSFSVVKRKAREGRNPRTGKKIKIPATKVPKFSAGKALKEAVK</sequence>
<dbReference type="InterPro" id="IPR020816">
    <property type="entry name" value="Histone-like_DNA-bd_CS"/>
</dbReference>
<comment type="similarity">
    <text evidence="3">Belongs to the bacterial histone-like protein family.</text>
</comment>
<dbReference type="Gene3D" id="4.10.520.10">
    <property type="entry name" value="IHF-like DNA-binding proteins"/>
    <property type="match status" value="1"/>
</dbReference>
<evidence type="ECO:0000313" key="4">
    <source>
        <dbReference type="EMBL" id="MFC1852133.1"/>
    </source>
</evidence>
<dbReference type="PANTHER" id="PTHR33175">
    <property type="entry name" value="DNA-BINDING PROTEIN HU"/>
    <property type="match status" value="1"/>
</dbReference>
<name>A0ABV6Z1E1_UNCC1</name>
<dbReference type="SUPFAM" id="SSF47729">
    <property type="entry name" value="IHF-like DNA-binding proteins"/>
    <property type="match status" value="1"/>
</dbReference>
<dbReference type="SMART" id="SM00411">
    <property type="entry name" value="BHL"/>
    <property type="match status" value="1"/>
</dbReference>
<dbReference type="Pfam" id="PF00216">
    <property type="entry name" value="Bac_DNA_binding"/>
    <property type="match status" value="1"/>
</dbReference>
<evidence type="ECO:0000256" key="3">
    <source>
        <dbReference type="RuleBase" id="RU003939"/>
    </source>
</evidence>
<evidence type="ECO:0000313" key="5">
    <source>
        <dbReference type="Proteomes" id="UP001594351"/>
    </source>
</evidence>
<protein>
    <submittedName>
        <fullName evidence="4">HU family DNA-binding protein</fullName>
    </submittedName>
</protein>
<organism evidence="4 5">
    <name type="scientific">candidate division CSSED10-310 bacterium</name>
    <dbReference type="NCBI Taxonomy" id="2855610"/>
    <lineage>
        <taxon>Bacteria</taxon>
        <taxon>Bacteria division CSSED10-310</taxon>
    </lineage>
</organism>
<dbReference type="PROSITE" id="PS00045">
    <property type="entry name" value="HISTONE_LIKE"/>
    <property type="match status" value="1"/>
</dbReference>
<dbReference type="InterPro" id="IPR000119">
    <property type="entry name" value="Hist_DNA-bd"/>
</dbReference>
<keyword evidence="2 4" id="KW-0238">DNA-binding</keyword>
<keyword evidence="5" id="KW-1185">Reference proteome</keyword>
<dbReference type="EMBL" id="JBHPBY010000271">
    <property type="protein sequence ID" value="MFC1852133.1"/>
    <property type="molecule type" value="Genomic_DNA"/>
</dbReference>
<dbReference type="PANTHER" id="PTHR33175:SF3">
    <property type="entry name" value="DNA-BINDING PROTEIN HU-BETA"/>
    <property type="match status" value="1"/>
</dbReference>
<evidence type="ECO:0000256" key="1">
    <source>
        <dbReference type="ARBA" id="ARBA00023067"/>
    </source>
</evidence>
<keyword evidence="1" id="KW-0226">DNA condensation</keyword>
<dbReference type="CDD" id="cd13831">
    <property type="entry name" value="HU"/>
    <property type="match status" value="1"/>
</dbReference>
<dbReference type="GO" id="GO:0003677">
    <property type="term" value="F:DNA binding"/>
    <property type="evidence" value="ECO:0007669"/>
    <property type="project" value="UniProtKB-KW"/>
</dbReference>
<dbReference type="PRINTS" id="PR01727">
    <property type="entry name" value="DNABINDINGHU"/>
</dbReference>
<dbReference type="Proteomes" id="UP001594351">
    <property type="component" value="Unassembled WGS sequence"/>
</dbReference>
<feature type="non-terminal residue" evidence="4">
    <location>
        <position position="1"/>
    </location>
</feature>